<dbReference type="InterPro" id="IPR016186">
    <property type="entry name" value="C-type_lectin-like/link_sf"/>
</dbReference>
<dbReference type="Gene3D" id="3.10.100.10">
    <property type="entry name" value="Mannose-Binding Protein A, subunit A"/>
    <property type="match status" value="1"/>
</dbReference>
<sequence>VHDQIWTQRETLPTGRCESGAYGSHCMVYYVLNESFFTSITHYLRFCVSTCLHCLPGWVFMNSKCYYFTFSNTFTRRSWQEARDNCKRQGADLAVIDSMEKQVSTVSSQFLRFEIMKLQLKTTDYK</sequence>
<dbReference type="AlphaFoldDB" id="A0A667XY64"/>
<name>A0A667XY64_9TELE</name>
<dbReference type="GeneTree" id="ENSGT01030000234575"/>
<evidence type="ECO:0000313" key="1">
    <source>
        <dbReference type="Ensembl" id="ENSMMDP00005022605.1"/>
    </source>
</evidence>
<dbReference type="Proteomes" id="UP000472263">
    <property type="component" value="Chromosome 22"/>
</dbReference>
<dbReference type="SUPFAM" id="SSF56436">
    <property type="entry name" value="C-type lectin-like"/>
    <property type="match status" value="1"/>
</dbReference>
<dbReference type="Ensembl" id="ENSMMDT00005023103.1">
    <property type="protein sequence ID" value="ENSMMDP00005022605.1"/>
    <property type="gene ID" value="ENSMMDG00005010955.1"/>
</dbReference>
<gene>
    <name evidence="1" type="primary">LOC115354516</name>
</gene>
<dbReference type="InterPro" id="IPR016187">
    <property type="entry name" value="CTDL_fold"/>
</dbReference>
<evidence type="ECO:0008006" key="3">
    <source>
        <dbReference type="Google" id="ProtNLM"/>
    </source>
</evidence>
<dbReference type="PANTHER" id="PTHR45710">
    <property type="entry name" value="C-TYPE LECTIN DOMAIN-CONTAINING PROTEIN 180"/>
    <property type="match status" value="1"/>
</dbReference>
<protein>
    <recommendedName>
        <fullName evidence="3">C-type lectin domain-containing protein</fullName>
    </recommendedName>
</protein>
<reference evidence="1" key="3">
    <citation type="submission" date="2025-09" db="UniProtKB">
        <authorList>
            <consortium name="Ensembl"/>
        </authorList>
    </citation>
    <scope>IDENTIFICATION</scope>
</reference>
<proteinExistence type="predicted"/>
<dbReference type="PANTHER" id="PTHR45710:SF26">
    <property type="entry name" value="RH26557P"/>
    <property type="match status" value="1"/>
</dbReference>
<evidence type="ECO:0000313" key="2">
    <source>
        <dbReference type="Proteomes" id="UP000472263"/>
    </source>
</evidence>
<reference evidence="1" key="2">
    <citation type="submission" date="2025-08" db="UniProtKB">
        <authorList>
            <consortium name="Ensembl"/>
        </authorList>
    </citation>
    <scope>IDENTIFICATION</scope>
</reference>
<organism evidence="1 2">
    <name type="scientific">Myripristis murdjan</name>
    <name type="common">pinecone soldierfish</name>
    <dbReference type="NCBI Taxonomy" id="586833"/>
    <lineage>
        <taxon>Eukaryota</taxon>
        <taxon>Metazoa</taxon>
        <taxon>Chordata</taxon>
        <taxon>Craniata</taxon>
        <taxon>Vertebrata</taxon>
        <taxon>Euteleostomi</taxon>
        <taxon>Actinopterygii</taxon>
        <taxon>Neopterygii</taxon>
        <taxon>Teleostei</taxon>
        <taxon>Neoteleostei</taxon>
        <taxon>Acanthomorphata</taxon>
        <taxon>Holocentriformes</taxon>
        <taxon>Holocentridae</taxon>
        <taxon>Myripristis</taxon>
    </lineage>
</organism>
<accession>A0A667XY64</accession>
<dbReference type="InterPro" id="IPR050828">
    <property type="entry name" value="C-type_lectin/matrix_domain"/>
</dbReference>
<keyword evidence="2" id="KW-1185">Reference proteome</keyword>
<reference evidence="1" key="1">
    <citation type="submission" date="2019-06" db="EMBL/GenBank/DDBJ databases">
        <authorList>
            <consortium name="Wellcome Sanger Institute Data Sharing"/>
        </authorList>
    </citation>
    <scope>NUCLEOTIDE SEQUENCE [LARGE SCALE GENOMIC DNA]</scope>
</reference>